<evidence type="ECO:0000313" key="2">
    <source>
        <dbReference type="Proteomes" id="UP000708208"/>
    </source>
</evidence>
<sequence length="339" mass="38342">MRSFSNSVCEEVPGHHDYESLNRNKITVQRRNSRALLERFDPCESLLYSTFVSGESFSFESSDEHGTDSQDQREENEFEETLLGVGAVRGGDPDASFWEQILMTPNLDVLIFERENTHRFRLLQKLLEKIYPDDTGFWLEARTWESNCIDVCTWFGFSSNGDIVKGTSSTEEQIEFWLNIIDAAKNLEEFGGFSQGMLNFLQRLEHYLNETKKAMISDGGLSSNCESPCDVKHLIMNLGEISSDHFNHISSVVDDVVAQQKTRLEPAALLGFENTIAALIKADDLIKSFTTLYTITGNRNQPRGVTSAEVNPNTVNDVLQNTQLCMNKLLEVIQTKTVI</sequence>
<proteinExistence type="predicted"/>
<name>A0A8J2MDM9_9HEXA</name>
<accession>A0A8J2MDM9</accession>
<comment type="caution">
    <text evidence="1">The sequence shown here is derived from an EMBL/GenBank/DDBJ whole genome shotgun (WGS) entry which is preliminary data.</text>
</comment>
<keyword evidence="2" id="KW-1185">Reference proteome</keyword>
<organism evidence="1 2">
    <name type="scientific">Allacma fusca</name>
    <dbReference type="NCBI Taxonomy" id="39272"/>
    <lineage>
        <taxon>Eukaryota</taxon>
        <taxon>Metazoa</taxon>
        <taxon>Ecdysozoa</taxon>
        <taxon>Arthropoda</taxon>
        <taxon>Hexapoda</taxon>
        <taxon>Collembola</taxon>
        <taxon>Symphypleona</taxon>
        <taxon>Sminthuridae</taxon>
        <taxon>Allacma</taxon>
    </lineage>
</organism>
<dbReference type="EMBL" id="CAJVCH010571166">
    <property type="protein sequence ID" value="CAG7836810.1"/>
    <property type="molecule type" value="Genomic_DNA"/>
</dbReference>
<evidence type="ECO:0000313" key="1">
    <source>
        <dbReference type="EMBL" id="CAG7836810.1"/>
    </source>
</evidence>
<reference evidence="1" key="1">
    <citation type="submission" date="2021-06" db="EMBL/GenBank/DDBJ databases">
        <authorList>
            <person name="Hodson N. C."/>
            <person name="Mongue J. A."/>
            <person name="Jaron S. K."/>
        </authorList>
    </citation>
    <scope>NUCLEOTIDE SEQUENCE</scope>
</reference>
<dbReference type="AlphaFoldDB" id="A0A8J2MDM9"/>
<gene>
    <name evidence="1" type="ORF">AFUS01_LOCUS46008</name>
</gene>
<dbReference type="Proteomes" id="UP000708208">
    <property type="component" value="Unassembled WGS sequence"/>
</dbReference>
<protein>
    <submittedName>
        <fullName evidence="1">Uncharacterized protein</fullName>
    </submittedName>
</protein>